<dbReference type="GO" id="GO:0061504">
    <property type="term" value="P:cyclic threonylcarbamoyladenosine biosynthetic process"/>
    <property type="evidence" value="ECO:0007669"/>
    <property type="project" value="TreeGrafter"/>
</dbReference>
<reference evidence="3" key="1">
    <citation type="submission" date="2016-10" db="EMBL/GenBank/DDBJ databases">
        <authorList>
            <person name="Varghese N."/>
            <person name="Submissions S."/>
        </authorList>
    </citation>
    <scope>NUCLEOTIDE SEQUENCE [LARGE SCALE GENOMIC DNA]</scope>
    <source>
        <strain evidence="3">DSM 1551</strain>
    </source>
</reference>
<keyword evidence="3" id="KW-1185">Reference proteome</keyword>
<dbReference type="AlphaFoldDB" id="A0A1I0HUQ3"/>
<dbReference type="EMBL" id="FOIN01000062">
    <property type="protein sequence ID" value="SET87797.1"/>
    <property type="molecule type" value="Genomic_DNA"/>
</dbReference>
<dbReference type="SUPFAM" id="SSF69572">
    <property type="entry name" value="Activating enzymes of the ubiquitin-like proteins"/>
    <property type="match status" value="1"/>
</dbReference>
<dbReference type="CDD" id="cd00755">
    <property type="entry name" value="YgdL_like"/>
    <property type="match status" value="1"/>
</dbReference>
<sequence length="228" mass="25394">MEQFARILRMLDSKWLENLQNKKVAVFGLGGVGSYVVEALVRCGIGGIVLVDHDKIDITNLNRQLYALHSTIGMNKVDVAKARCLDINPNLNITTYQQFYLPDQGMENIFCDCDFVIDAIDTVKAKIALIENCYKLKIPIISSMGTGNKLEPECFKITDIYKTSVCPLARVMRRELKQRGIKKCIVLYSEELPQKVDGATPGSVSFVPSVAGLMIAGYVIKELAKENK</sequence>
<dbReference type="GO" id="GO:0061503">
    <property type="term" value="F:tRNA threonylcarbamoyladenosine dehydratase"/>
    <property type="evidence" value="ECO:0007669"/>
    <property type="project" value="TreeGrafter"/>
</dbReference>
<dbReference type="Proteomes" id="UP000198558">
    <property type="component" value="Unassembled WGS sequence"/>
</dbReference>
<accession>A0A1I0HUQ3</accession>
<dbReference type="InterPro" id="IPR000594">
    <property type="entry name" value="ThiF_NAD_FAD-bd"/>
</dbReference>
<dbReference type="GO" id="GO:0008641">
    <property type="term" value="F:ubiquitin-like modifier activating enzyme activity"/>
    <property type="evidence" value="ECO:0007669"/>
    <property type="project" value="InterPro"/>
</dbReference>
<organism evidence="2 3">
    <name type="scientific">Thomasclavelia cocleata</name>
    <dbReference type="NCBI Taxonomy" id="69824"/>
    <lineage>
        <taxon>Bacteria</taxon>
        <taxon>Bacillati</taxon>
        <taxon>Bacillota</taxon>
        <taxon>Erysipelotrichia</taxon>
        <taxon>Erysipelotrichales</taxon>
        <taxon>Coprobacillaceae</taxon>
        <taxon>Thomasclavelia</taxon>
    </lineage>
</organism>
<dbReference type="InterPro" id="IPR035985">
    <property type="entry name" value="Ubiquitin-activating_enz"/>
</dbReference>
<dbReference type="GeneID" id="78289610"/>
<dbReference type="Gene3D" id="3.40.50.720">
    <property type="entry name" value="NAD(P)-binding Rossmann-like Domain"/>
    <property type="match status" value="1"/>
</dbReference>
<dbReference type="PANTHER" id="PTHR43267">
    <property type="entry name" value="TRNA THREONYLCARBAMOYLADENOSINE DEHYDRATASE"/>
    <property type="match status" value="1"/>
</dbReference>
<protein>
    <submittedName>
        <fullName evidence="2">tRNA A37 threonylcarbamoyladenosine dehydratase</fullName>
    </submittedName>
</protein>
<evidence type="ECO:0000313" key="2">
    <source>
        <dbReference type="EMBL" id="SET87797.1"/>
    </source>
</evidence>
<dbReference type="PANTHER" id="PTHR43267:SF1">
    <property type="entry name" value="TRNA THREONYLCARBAMOYLADENOSINE DEHYDRATASE"/>
    <property type="match status" value="1"/>
</dbReference>
<name>A0A1I0HUQ3_9FIRM</name>
<evidence type="ECO:0000313" key="3">
    <source>
        <dbReference type="Proteomes" id="UP000198558"/>
    </source>
</evidence>
<dbReference type="RefSeq" id="WP_092356909.1">
    <property type="nucleotide sequence ID" value="NZ_FOIN01000062.1"/>
</dbReference>
<dbReference type="Pfam" id="PF00899">
    <property type="entry name" value="ThiF"/>
    <property type="match status" value="1"/>
</dbReference>
<evidence type="ECO:0000259" key="1">
    <source>
        <dbReference type="Pfam" id="PF00899"/>
    </source>
</evidence>
<dbReference type="InterPro" id="IPR045886">
    <property type="entry name" value="ThiF/MoeB/HesA"/>
</dbReference>
<proteinExistence type="predicted"/>
<feature type="domain" description="THIF-type NAD/FAD binding fold" evidence="1">
    <location>
        <begin position="10"/>
        <end position="226"/>
    </location>
</feature>
<gene>
    <name evidence="2" type="ORF">SAMN04489758_16213</name>
</gene>
<dbReference type="OrthoDB" id="9804150at2"/>